<gene>
    <name evidence="2" type="ORF">AVDCRST_MAG15-975</name>
</gene>
<evidence type="ECO:0000313" key="2">
    <source>
        <dbReference type="EMBL" id="CAA9400401.1"/>
    </source>
</evidence>
<feature type="non-terminal residue" evidence="2">
    <location>
        <position position="98"/>
    </location>
</feature>
<dbReference type="EMBL" id="CADCUU010000135">
    <property type="protein sequence ID" value="CAA9400401.1"/>
    <property type="molecule type" value="Genomic_DNA"/>
</dbReference>
<dbReference type="AlphaFoldDB" id="A0A6J4P021"/>
<organism evidence="2">
    <name type="scientific">uncultured Rubellimicrobium sp</name>
    <dbReference type="NCBI Taxonomy" id="543078"/>
    <lineage>
        <taxon>Bacteria</taxon>
        <taxon>Pseudomonadati</taxon>
        <taxon>Pseudomonadota</taxon>
        <taxon>Alphaproteobacteria</taxon>
        <taxon>Rhodobacterales</taxon>
        <taxon>Roseobacteraceae</taxon>
        <taxon>Rubellimicrobium</taxon>
        <taxon>environmental samples</taxon>
    </lineage>
</organism>
<evidence type="ECO:0000256" key="1">
    <source>
        <dbReference type="SAM" id="MobiDB-lite"/>
    </source>
</evidence>
<name>A0A6J4P021_9RHOB</name>
<feature type="compositionally biased region" description="Gly residues" evidence="1">
    <location>
        <begin position="60"/>
        <end position="75"/>
    </location>
</feature>
<proteinExistence type="predicted"/>
<sequence>ARRHYRLLARYSRAGDRRIGPAGHQDPASGALRAGHRPRGDEVERPRHGRLPCRMAKGGPLSGRGGPSRSGCGGGRADRGPLRHGAPQGADRQPRPGV</sequence>
<feature type="non-terminal residue" evidence="2">
    <location>
        <position position="1"/>
    </location>
</feature>
<feature type="region of interest" description="Disordered" evidence="1">
    <location>
        <begin position="1"/>
        <end position="98"/>
    </location>
</feature>
<protein>
    <submittedName>
        <fullName evidence="2">Mlr1237 protein</fullName>
    </submittedName>
</protein>
<reference evidence="2" key="1">
    <citation type="submission" date="2020-02" db="EMBL/GenBank/DDBJ databases">
        <authorList>
            <person name="Meier V. D."/>
        </authorList>
    </citation>
    <scope>NUCLEOTIDE SEQUENCE</scope>
    <source>
        <strain evidence="2">AVDCRST_MAG15</strain>
    </source>
</reference>
<accession>A0A6J4P021</accession>